<evidence type="ECO:0000313" key="5">
    <source>
        <dbReference type="Proteomes" id="UP000606115"/>
    </source>
</evidence>
<dbReference type="EMBL" id="BMKX01000002">
    <property type="protein sequence ID" value="GGJ57600.1"/>
    <property type="molecule type" value="Genomic_DNA"/>
</dbReference>
<proteinExistence type="predicted"/>
<accession>A0ABQ2DGW9</accession>
<sequence>MKRLLGVLALVFTAMLALSGCVNMNAEVNVTGADQATGALQLTTHQENLQGQKFEDVLATQMNTDELDNILGGQWSYTTIDDGENVGLRFETIGKMNFVQLQDAFMLFGFPITLSDQDGEFGFSMPGAGEVAVNEQFTEANLQVSFPGKVLTHSAGEVDHHTVTFDMIAGANEYKATGAANYTMFYSLVFGGALLVLAMILVFAFAPKSAKDSAAH</sequence>
<dbReference type="Proteomes" id="UP000606115">
    <property type="component" value="Unassembled WGS sequence"/>
</dbReference>
<feature type="signal peptide" evidence="2">
    <location>
        <begin position="1"/>
        <end position="19"/>
    </location>
</feature>
<comment type="caution">
    <text evidence="4">The sequence shown here is derived from an EMBL/GenBank/DDBJ whole genome shotgun (WGS) entry which is preliminary data.</text>
</comment>
<dbReference type="Pfam" id="PF21946">
    <property type="entry name" value="LppM"/>
    <property type="match status" value="1"/>
</dbReference>
<feature type="transmembrane region" description="Helical" evidence="1">
    <location>
        <begin position="184"/>
        <end position="206"/>
    </location>
</feature>
<evidence type="ECO:0000313" key="4">
    <source>
        <dbReference type="EMBL" id="GGJ57600.1"/>
    </source>
</evidence>
<name>A0ABQ2DGW9_9MICC</name>
<gene>
    <name evidence="4" type="ORF">GCM10007173_15500</name>
</gene>
<protein>
    <recommendedName>
        <fullName evidence="3">LppM domain-containing protein</fullName>
    </recommendedName>
</protein>
<organism evidence="4 5">
    <name type="scientific">Glutamicibacter ardleyensis</name>
    <dbReference type="NCBI Taxonomy" id="225894"/>
    <lineage>
        <taxon>Bacteria</taxon>
        <taxon>Bacillati</taxon>
        <taxon>Actinomycetota</taxon>
        <taxon>Actinomycetes</taxon>
        <taxon>Micrococcales</taxon>
        <taxon>Micrococcaceae</taxon>
        <taxon>Glutamicibacter</taxon>
    </lineage>
</organism>
<keyword evidence="1" id="KW-1133">Transmembrane helix</keyword>
<reference evidence="5" key="1">
    <citation type="journal article" date="2019" name="Int. J. Syst. Evol. Microbiol.">
        <title>The Global Catalogue of Microorganisms (GCM) 10K type strain sequencing project: providing services to taxonomists for standard genome sequencing and annotation.</title>
        <authorList>
            <consortium name="The Broad Institute Genomics Platform"/>
            <consortium name="The Broad Institute Genome Sequencing Center for Infectious Disease"/>
            <person name="Wu L."/>
            <person name="Ma J."/>
        </authorList>
    </citation>
    <scope>NUCLEOTIDE SEQUENCE [LARGE SCALE GENOMIC DNA]</scope>
    <source>
        <strain evidence="5">CGMCC 1.3685</strain>
    </source>
</reference>
<keyword evidence="1" id="KW-0472">Membrane</keyword>
<dbReference type="InterPro" id="IPR053807">
    <property type="entry name" value="LppM"/>
</dbReference>
<dbReference type="RefSeq" id="WP_096254469.1">
    <property type="nucleotide sequence ID" value="NZ_BMKX01000002.1"/>
</dbReference>
<evidence type="ECO:0000259" key="3">
    <source>
        <dbReference type="Pfam" id="PF21946"/>
    </source>
</evidence>
<feature type="domain" description="LppM" evidence="3">
    <location>
        <begin position="24"/>
        <end position="179"/>
    </location>
</feature>
<dbReference type="GeneID" id="303303914"/>
<evidence type="ECO:0000256" key="1">
    <source>
        <dbReference type="SAM" id="Phobius"/>
    </source>
</evidence>
<evidence type="ECO:0000256" key="2">
    <source>
        <dbReference type="SAM" id="SignalP"/>
    </source>
</evidence>
<keyword evidence="5" id="KW-1185">Reference proteome</keyword>
<feature type="chain" id="PRO_5045629446" description="LppM domain-containing protein" evidence="2">
    <location>
        <begin position="20"/>
        <end position="216"/>
    </location>
</feature>
<keyword evidence="1" id="KW-0812">Transmembrane</keyword>
<keyword evidence="2" id="KW-0732">Signal</keyword>
<dbReference type="PROSITE" id="PS51257">
    <property type="entry name" value="PROKAR_LIPOPROTEIN"/>
    <property type="match status" value="1"/>
</dbReference>